<dbReference type="InterPro" id="IPR001754">
    <property type="entry name" value="OMPdeCOase_dom"/>
</dbReference>
<gene>
    <name evidence="11" type="ORF">METZ01_LOCUS434858</name>
</gene>
<evidence type="ECO:0000256" key="4">
    <source>
        <dbReference type="ARBA" id="ARBA00021923"/>
    </source>
</evidence>
<keyword evidence="7" id="KW-0456">Lyase</keyword>
<accession>A0A382YFK7</accession>
<dbReference type="GO" id="GO:0004590">
    <property type="term" value="F:orotidine-5'-phosphate decarboxylase activity"/>
    <property type="evidence" value="ECO:0007669"/>
    <property type="project" value="UniProtKB-EC"/>
</dbReference>
<name>A0A382YFK7_9ZZZZ</name>
<evidence type="ECO:0000256" key="3">
    <source>
        <dbReference type="ARBA" id="ARBA00012321"/>
    </source>
</evidence>
<keyword evidence="6" id="KW-0665">Pyrimidine biosynthesis</keyword>
<dbReference type="InterPro" id="IPR011995">
    <property type="entry name" value="OMPdecase_type-2"/>
</dbReference>
<evidence type="ECO:0000313" key="11">
    <source>
        <dbReference type="EMBL" id="SVD82004.1"/>
    </source>
</evidence>
<dbReference type="EC" id="4.1.1.23" evidence="3"/>
<dbReference type="CDD" id="cd04725">
    <property type="entry name" value="OMP_decarboxylase_like"/>
    <property type="match status" value="1"/>
</dbReference>
<feature type="non-terminal residue" evidence="11">
    <location>
        <position position="207"/>
    </location>
</feature>
<dbReference type="UniPathway" id="UPA00070">
    <property type="reaction ID" value="UER00120"/>
</dbReference>
<dbReference type="Gene3D" id="3.20.20.70">
    <property type="entry name" value="Aldolase class I"/>
    <property type="match status" value="1"/>
</dbReference>
<evidence type="ECO:0000256" key="9">
    <source>
        <dbReference type="ARBA" id="ARBA00049157"/>
    </source>
</evidence>
<dbReference type="EMBL" id="UINC01175396">
    <property type="protein sequence ID" value="SVD82004.1"/>
    <property type="molecule type" value="Genomic_DNA"/>
</dbReference>
<feature type="domain" description="Orotidine 5'-phosphate decarboxylase" evidence="10">
    <location>
        <begin position="16"/>
        <end position="198"/>
    </location>
</feature>
<dbReference type="PANTHER" id="PTHR43375">
    <property type="entry name" value="OROTIDINE 5'-PHOSPHATE DECARBOXYLASE"/>
    <property type="match status" value="1"/>
</dbReference>
<evidence type="ECO:0000256" key="5">
    <source>
        <dbReference type="ARBA" id="ARBA00022793"/>
    </source>
</evidence>
<evidence type="ECO:0000256" key="8">
    <source>
        <dbReference type="ARBA" id="ARBA00033428"/>
    </source>
</evidence>
<evidence type="ECO:0000259" key="10">
    <source>
        <dbReference type="SMART" id="SM00934"/>
    </source>
</evidence>
<feature type="non-terminal residue" evidence="11">
    <location>
        <position position="1"/>
    </location>
</feature>
<dbReference type="Pfam" id="PF00215">
    <property type="entry name" value="OMPdecase"/>
    <property type="match status" value="1"/>
</dbReference>
<dbReference type="GO" id="GO:0044205">
    <property type="term" value="P:'de novo' UMP biosynthetic process"/>
    <property type="evidence" value="ECO:0007669"/>
    <property type="project" value="UniProtKB-UniPathway"/>
</dbReference>
<comment type="pathway">
    <text evidence="1">Pyrimidine metabolism; UMP biosynthesis via de novo pathway; UMP from orotate: step 2/2.</text>
</comment>
<evidence type="ECO:0000256" key="1">
    <source>
        <dbReference type="ARBA" id="ARBA00004861"/>
    </source>
</evidence>
<keyword evidence="5" id="KW-0210">Decarboxylase</keyword>
<dbReference type="AlphaFoldDB" id="A0A382YFK7"/>
<dbReference type="PANTHER" id="PTHR43375:SF1">
    <property type="entry name" value="OROTIDINE 5'-PHOSPHATE DECARBOXYLASE"/>
    <property type="match status" value="1"/>
</dbReference>
<evidence type="ECO:0000256" key="6">
    <source>
        <dbReference type="ARBA" id="ARBA00022975"/>
    </source>
</evidence>
<dbReference type="GO" id="GO:0006207">
    <property type="term" value="P:'de novo' pyrimidine nucleobase biosynthetic process"/>
    <property type="evidence" value="ECO:0007669"/>
    <property type="project" value="InterPro"/>
</dbReference>
<dbReference type="InterPro" id="IPR011060">
    <property type="entry name" value="RibuloseP-bd_barrel"/>
</dbReference>
<organism evidence="11">
    <name type="scientific">marine metagenome</name>
    <dbReference type="NCBI Taxonomy" id="408172"/>
    <lineage>
        <taxon>unclassified sequences</taxon>
        <taxon>metagenomes</taxon>
        <taxon>ecological metagenomes</taxon>
    </lineage>
</organism>
<dbReference type="InterPro" id="IPR013785">
    <property type="entry name" value="Aldolase_TIM"/>
</dbReference>
<dbReference type="SUPFAM" id="SSF51366">
    <property type="entry name" value="Ribulose-phoshate binding barrel"/>
    <property type="match status" value="1"/>
</dbReference>
<dbReference type="SMART" id="SM00934">
    <property type="entry name" value="OMPdecase"/>
    <property type="match status" value="1"/>
</dbReference>
<sequence>VEVLKIVNQIKSKRSFLCVGLDVDLEKIPKFLLDKNDPIFEFNKSIIDNTHMHCIAYKLNTAFYEAYGIKGWKALEKTINYINNNYSEIFTIADAKRGDIGNTSRMYARSFFEQLNFDSITVNPYMGRDSVEPFLEYNDKNTIILALTSNEGSKDLQLISTANDYVFMDLIKSSKTWNNSKNLMYVIGATKTEYLEEIRKIIPDNFL</sequence>
<reference evidence="11" key="1">
    <citation type="submission" date="2018-05" db="EMBL/GenBank/DDBJ databases">
        <authorList>
            <person name="Lanie J.A."/>
            <person name="Ng W.-L."/>
            <person name="Kazmierczak K.M."/>
            <person name="Andrzejewski T.M."/>
            <person name="Davidsen T.M."/>
            <person name="Wayne K.J."/>
            <person name="Tettelin H."/>
            <person name="Glass J.I."/>
            <person name="Rusch D."/>
            <person name="Podicherti R."/>
            <person name="Tsui H.-C.T."/>
            <person name="Winkler M.E."/>
        </authorList>
    </citation>
    <scope>NUCLEOTIDE SEQUENCE</scope>
</reference>
<dbReference type="NCBIfam" id="TIGR02127">
    <property type="entry name" value="pyrF_sub2"/>
    <property type="match status" value="1"/>
</dbReference>
<evidence type="ECO:0000256" key="7">
    <source>
        <dbReference type="ARBA" id="ARBA00023239"/>
    </source>
</evidence>
<proteinExistence type="inferred from homology"/>
<protein>
    <recommendedName>
        <fullName evidence="4">Orotidine 5'-phosphate decarboxylase</fullName>
        <ecNumber evidence="3">4.1.1.23</ecNumber>
    </recommendedName>
    <alternativeName>
        <fullName evidence="8">OMP decarboxylase</fullName>
    </alternativeName>
</protein>
<comment type="similarity">
    <text evidence="2">Belongs to the OMP decarboxylase family. Type 2 subfamily.</text>
</comment>
<comment type="catalytic activity">
    <reaction evidence="9">
        <text>orotidine 5'-phosphate + H(+) = UMP + CO2</text>
        <dbReference type="Rhea" id="RHEA:11596"/>
        <dbReference type="ChEBI" id="CHEBI:15378"/>
        <dbReference type="ChEBI" id="CHEBI:16526"/>
        <dbReference type="ChEBI" id="CHEBI:57538"/>
        <dbReference type="ChEBI" id="CHEBI:57865"/>
        <dbReference type="EC" id="4.1.1.23"/>
    </reaction>
</comment>
<evidence type="ECO:0000256" key="2">
    <source>
        <dbReference type="ARBA" id="ARBA00008847"/>
    </source>
</evidence>